<sequence>MIEAPVSRRGPFALWRGLGRGWFLGDLSAGSQMATRRQARRFAQTGMECPEEMHFAFWLGVELLPIFRIAMSKKYYE</sequence>
<keyword evidence="2" id="KW-1185">Reference proteome</keyword>
<gene>
    <name evidence="1" type="ORF">P73_4809</name>
</gene>
<evidence type="ECO:0000313" key="2">
    <source>
        <dbReference type="Proteomes" id="UP000031521"/>
    </source>
</evidence>
<organism evidence="1 2">
    <name type="scientific">Celeribacter indicus</name>
    <dbReference type="NCBI Taxonomy" id="1208324"/>
    <lineage>
        <taxon>Bacteria</taxon>
        <taxon>Pseudomonadati</taxon>
        <taxon>Pseudomonadota</taxon>
        <taxon>Alphaproteobacteria</taxon>
        <taxon>Rhodobacterales</taxon>
        <taxon>Roseobacteraceae</taxon>
        <taxon>Celeribacter</taxon>
    </lineage>
</organism>
<reference evidence="1 2" key="1">
    <citation type="journal article" date="2014" name="Int. J. Syst. Evol. Microbiol.">
        <title>Celeribacter indicus sp. nov., a polycyclic aromatic hydrocarbon-degrading bacterium from deep-sea sediment and reclassification of Huaishuia halophila as Celeribacter halophilus comb. nov.</title>
        <authorList>
            <person name="Lai Q."/>
            <person name="Cao J."/>
            <person name="Yuan J."/>
            <person name="Li F."/>
            <person name="Shao Z."/>
        </authorList>
    </citation>
    <scope>NUCLEOTIDE SEQUENCE [LARGE SCALE GENOMIC DNA]</scope>
    <source>
        <strain evidence="1">P73</strain>
        <plasmid evidence="2">Plasmid pP73D</plasmid>
    </source>
</reference>
<name>A0A0B5E2K2_9RHOB</name>
<dbReference type="AlphaFoldDB" id="A0A0B5E2K2"/>
<dbReference type="HOGENOM" id="CLU_2631713_0_0_5"/>
<dbReference type="EMBL" id="CP004397">
    <property type="protein sequence ID" value="AJE49524.1"/>
    <property type="molecule type" value="Genomic_DNA"/>
</dbReference>
<geneLocation type="plasmid" evidence="1 2">
    <name>pP73D</name>
</geneLocation>
<evidence type="ECO:0000313" key="1">
    <source>
        <dbReference type="EMBL" id="AJE49524.1"/>
    </source>
</evidence>
<dbReference type="Proteomes" id="UP000031521">
    <property type="component" value="Plasmid pP73D"/>
</dbReference>
<dbReference type="KEGG" id="cid:P73_4809"/>
<proteinExistence type="predicted"/>
<keyword evidence="1" id="KW-0614">Plasmid</keyword>
<accession>A0A0B5E2K2</accession>
<protein>
    <submittedName>
        <fullName evidence="1">Uncharacterized protein</fullName>
    </submittedName>
</protein>